<reference evidence="4" key="1">
    <citation type="journal article" date="2019" name="Int. J. Syst. Evol. Microbiol.">
        <title>The Global Catalogue of Microorganisms (GCM) 10K type strain sequencing project: providing services to taxonomists for standard genome sequencing and annotation.</title>
        <authorList>
            <consortium name="The Broad Institute Genomics Platform"/>
            <consortium name="The Broad Institute Genome Sequencing Center for Infectious Disease"/>
            <person name="Wu L."/>
            <person name="Ma J."/>
        </authorList>
    </citation>
    <scope>NUCLEOTIDE SEQUENCE [LARGE SCALE GENOMIC DNA]</scope>
    <source>
        <strain evidence="4">JCM 17440</strain>
    </source>
</reference>
<dbReference type="InterPro" id="IPR037523">
    <property type="entry name" value="VOC_core"/>
</dbReference>
<evidence type="ECO:0000313" key="3">
    <source>
        <dbReference type="EMBL" id="GAA4238709.1"/>
    </source>
</evidence>
<evidence type="ECO:0000313" key="4">
    <source>
        <dbReference type="Proteomes" id="UP001501710"/>
    </source>
</evidence>
<sequence>MTREDLKLSACALAVHDLDKALAFYRDVLGFKVRTETTRHGTRQVSVTPPSQPDTQILLQSSSTNPTVSPTDQNTIADLMTKGLLGYLVFITDNCDSIFEHLEAAGAEVIQEPITRPNNDRDCAFLDPSGNLLRFTQPHWPHKHSEPSRKNPTYAPATATHSDAALRSERHQWTCHPP</sequence>
<evidence type="ECO:0000259" key="2">
    <source>
        <dbReference type="PROSITE" id="PS51819"/>
    </source>
</evidence>
<dbReference type="EMBL" id="BAABAS010000020">
    <property type="protein sequence ID" value="GAA4238709.1"/>
    <property type="molecule type" value="Genomic_DNA"/>
</dbReference>
<dbReference type="Pfam" id="PF00903">
    <property type="entry name" value="Glyoxalase"/>
    <property type="match status" value="1"/>
</dbReference>
<name>A0ABP8CFY0_9ACTN</name>
<accession>A0ABP8CFY0</accession>
<organism evidence="3 4">
    <name type="scientific">Actinomadura meridiana</name>
    <dbReference type="NCBI Taxonomy" id="559626"/>
    <lineage>
        <taxon>Bacteria</taxon>
        <taxon>Bacillati</taxon>
        <taxon>Actinomycetota</taxon>
        <taxon>Actinomycetes</taxon>
        <taxon>Streptosporangiales</taxon>
        <taxon>Thermomonosporaceae</taxon>
        <taxon>Actinomadura</taxon>
    </lineage>
</organism>
<proteinExistence type="predicted"/>
<dbReference type="SUPFAM" id="SSF54593">
    <property type="entry name" value="Glyoxalase/Bleomycin resistance protein/Dihydroxybiphenyl dioxygenase"/>
    <property type="match status" value="1"/>
</dbReference>
<dbReference type="PANTHER" id="PTHR36437:SF2">
    <property type="entry name" value="GLYOXALASE_BLEOMYCIN RESISTANCE PROTEIN_DIOXYGENASE"/>
    <property type="match status" value="1"/>
</dbReference>
<dbReference type="PROSITE" id="PS51819">
    <property type="entry name" value="VOC"/>
    <property type="match status" value="1"/>
</dbReference>
<feature type="region of interest" description="Disordered" evidence="1">
    <location>
        <begin position="39"/>
        <end position="71"/>
    </location>
</feature>
<protein>
    <submittedName>
        <fullName evidence="3">VOC family protein</fullName>
    </submittedName>
</protein>
<gene>
    <name evidence="3" type="ORF">GCM10022254_55780</name>
</gene>
<dbReference type="PANTHER" id="PTHR36437">
    <property type="entry name" value="GLYOXALASE/BLEOMYCIN RESISTANCE PROTEIN/DIOXYGENASE"/>
    <property type="match status" value="1"/>
</dbReference>
<keyword evidence="4" id="KW-1185">Reference proteome</keyword>
<dbReference type="InterPro" id="IPR029068">
    <property type="entry name" value="Glyas_Bleomycin-R_OHBP_Dase"/>
</dbReference>
<feature type="region of interest" description="Disordered" evidence="1">
    <location>
        <begin position="137"/>
        <end position="178"/>
    </location>
</feature>
<comment type="caution">
    <text evidence="3">The sequence shown here is derived from an EMBL/GenBank/DDBJ whole genome shotgun (WGS) entry which is preliminary data.</text>
</comment>
<dbReference type="InterPro" id="IPR004360">
    <property type="entry name" value="Glyas_Fos-R_dOase_dom"/>
</dbReference>
<feature type="compositionally biased region" description="Polar residues" evidence="1">
    <location>
        <begin position="43"/>
        <end position="71"/>
    </location>
</feature>
<evidence type="ECO:0000256" key="1">
    <source>
        <dbReference type="SAM" id="MobiDB-lite"/>
    </source>
</evidence>
<dbReference type="Gene3D" id="3.10.180.10">
    <property type="entry name" value="2,3-Dihydroxybiphenyl 1,2-Dioxygenase, domain 1"/>
    <property type="match status" value="1"/>
</dbReference>
<dbReference type="Proteomes" id="UP001501710">
    <property type="component" value="Unassembled WGS sequence"/>
</dbReference>
<dbReference type="RefSeq" id="WP_344902307.1">
    <property type="nucleotide sequence ID" value="NZ_BAABAS010000020.1"/>
</dbReference>
<feature type="domain" description="VOC" evidence="2">
    <location>
        <begin position="7"/>
        <end position="138"/>
    </location>
</feature>